<evidence type="ECO:0008006" key="4">
    <source>
        <dbReference type="Google" id="ProtNLM"/>
    </source>
</evidence>
<proteinExistence type="predicted"/>
<organism evidence="2 3">
    <name type="scientific">Akkermansia biwaensis</name>
    <dbReference type="NCBI Taxonomy" id="2946555"/>
    <lineage>
        <taxon>Bacteria</taxon>
        <taxon>Pseudomonadati</taxon>
        <taxon>Verrucomicrobiota</taxon>
        <taxon>Verrucomicrobiia</taxon>
        <taxon>Verrucomicrobiales</taxon>
        <taxon>Akkermansiaceae</taxon>
        <taxon>Akkermansia</taxon>
    </lineage>
</organism>
<name>A0ABM7ZDC5_9BACT</name>
<dbReference type="EMBL" id="AP025943">
    <property type="protein sequence ID" value="BDL42677.1"/>
    <property type="molecule type" value="Genomic_DNA"/>
</dbReference>
<gene>
    <name evidence="2" type="ORF">Abiwalacus_02510</name>
</gene>
<keyword evidence="3" id="KW-1185">Reference proteome</keyword>
<evidence type="ECO:0000313" key="3">
    <source>
        <dbReference type="Proteomes" id="UP001062263"/>
    </source>
</evidence>
<accession>A0ABM7ZDC5</accession>
<evidence type="ECO:0000256" key="1">
    <source>
        <dbReference type="SAM" id="SignalP"/>
    </source>
</evidence>
<dbReference type="RefSeq" id="WP_215437734.1">
    <property type="nucleotide sequence ID" value="NZ_AP025943.1"/>
</dbReference>
<reference evidence="2" key="1">
    <citation type="submission" date="2022-06" db="EMBL/GenBank/DDBJ databases">
        <title>Akkermansia biwalacus sp. nov., an anaerobic mucin-degrading bacterium isolated from human intestine.</title>
        <authorList>
            <person name="Kobayashi Y."/>
            <person name="Inoue S."/>
            <person name="Kawahara T."/>
            <person name="Kohda N."/>
        </authorList>
    </citation>
    <scope>NUCLEOTIDE SEQUENCE</scope>
    <source>
        <strain evidence="2">WON2089</strain>
    </source>
</reference>
<sequence length="163" mass="17959">MKLFFCLCGLLLGVLVCSLSEAVDGGDRKAVPPEWVKMRTQEHVLAEISQVMGAGIPMRMFFLKCDAVGLPDMKPFVPGKKMNVCCVMWGLLDGRWSRIASFSLICPQEELCYEAACFDGILHISAEGVGSENGGDIAVWKTKSEFCLLLPNYLHVLPSEKVE</sequence>
<feature type="signal peptide" evidence="1">
    <location>
        <begin position="1"/>
        <end position="22"/>
    </location>
</feature>
<evidence type="ECO:0000313" key="2">
    <source>
        <dbReference type="EMBL" id="BDL42677.1"/>
    </source>
</evidence>
<dbReference type="Proteomes" id="UP001062263">
    <property type="component" value="Chromosome"/>
</dbReference>
<feature type="chain" id="PRO_5047080130" description="Secreted protein" evidence="1">
    <location>
        <begin position="23"/>
        <end position="163"/>
    </location>
</feature>
<protein>
    <recommendedName>
        <fullName evidence="4">Secreted protein</fullName>
    </recommendedName>
</protein>
<keyword evidence="1" id="KW-0732">Signal</keyword>